<gene>
    <name evidence="7" type="ORF">OKIOD_LOCUS12726</name>
</gene>
<dbReference type="PANTHER" id="PTHR24050:SF28">
    <property type="entry name" value="UROMODULIN-LIKE"/>
    <property type="match status" value="1"/>
</dbReference>
<evidence type="ECO:0000313" key="7">
    <source>
        <dbReference type="EMBL" id="CAG5109418.1"/>
    </source>
</evidence>
<feature type="disulfide bond" evidence="5">
    <location>
        <begin position="260"/>
        <end position="270"/>
    </location>
</feature>
<dbReference type="PROSITE" id="PS01187">
    <property type="entry name" value="EGF_CA"/>
    <property type="match status" value="2"/>
</dbReference>
<dbReference type="InterPro" id="IPR049883">
    <property type="entry name" value="NOTCH1_EGF-like"/>
</dbReference>
<dbReference type="EMBL" id="OU015567">
    <property type="protein sequence ID" value="CAG5109418.1"/>
    <property type="molecule type" value="Genomic_DNA"/>
</dbReference>
<keyword evidence="1 5" id="KW-0245">EGF-like domain</keyword>
<feature type="domain" description="EGF-like" evidence="6">
    <location>
        <begin position="256"/>
        <end position="297"/>
    </location>
</feature>
<evidence type="ECO:0000256" key="2">
    <source>
        <dbReference type="ARBA" id="ARBA00022729"/>
    </source>
</evidence>
<evidence type="ECO:0000256" key="5">
    <source>
        <dbReference type="PROSITE-ProRule" id="PRU00076"/>
    </source>
</evidence>
<keyword evidence="4 5" id="KW-1015">Disulfide bond</keyword>
<keyword evidence="2" id="KW-0732">Signal</keyword>
<dbReference type="InterPro" id="IPR000742">
    <property type="entry name" value="EGF"/>
</dbReference>
<evidence type="ECO:0000256" key="4">
    <source>
        <dbReference type="ARBA" id="ARBA00023157"/>
    </source>
</evidence>
<evidence type="ECO:0000313" key="8">
    <source>
        <dbReference type="Proteomes" id="UP001158576"/>
    </source>
</evidence>
<sequence length="592" mass="65666">MMIFYPCDDANRCDPNPCGDGQTCVLDATNQPICECPEGSLLNSAGTCQVVASMAVDDFSDLVNYKFIRLRRSPSVSLYDNNGLVIDLASADASEITVLAEVEECGESLTVDECPLEKNSAILNGESATLSSLIFLKSVNQRLRFSLRKNGVNFLPDIWSISGEFVIKDGLEAAPWNITWTGDHSTKNADQFGNFDLDNITFYYTDVDDHVAVPAGNYFLSLRIVAFDSWGPEDMFFLDENYGGSVMSSGIFELTLSDTCAQECNANGYCHPTASTFGTPSCVCNDGYEGDGVDYCIEVIDECTSNPCPAEQECTADDCLDIDECADNLHVCSDGTSCENTFGGYFCNADNNQPSCDPNCDAGFFCDSATETCVDIDECSEGTHDCKDFESCRNTNGKFMCDFDNSQCRDDLPRPEWKGRSGMRYVYQSSNGAVMGMKFKNKFKTVNIRNELYTGVIMFTKTVCGMDFLRALQDGRVRIDLVDSSPLYQMHDFHYKNQQKYSAIGFTFDLLSIETKDMPWSFKSGIPTKNMGSDDVYISFTGLEQVNWLTNQENCLLLGAQAALPYDDFDEVDRACFVDLKTFWKTPPLPNP</sequence>
<dbReference type="Gene3D" id="2.10.25.10">
    <property type="entry name" value="Laminin"/>
    <property type="match status" value="2"/>
</dbReference>
<protein>
    <submittedName>
        <fullName evidence="7">Oidioi.mRNA.OKI2018_I69.chr2.g3961.t1.cds</fullName>
    </submittedName>
</protein>
<dbReference type="CDD" id="cd00054">
    <property type="entry name" value="EGF_CA"/>
    <property type="match status" value="1"/>
</dbReference>
<dbReference type="PROSITE" id="PS01186">
    <property type="entry name" value="EGF_2"/>
    <property type="match status" value="1"/>
</dbReference>
<proteinExistence type="predicted"/>
<evidence type="ECO:0000256" key="3">
    <source>
        <dbReference type="ARBA" id="ARBA00022737"/>
    </source>
</evidence>
<accession>A0ABN7T013</accession>
<keyword evidence="8" id="KW-1185">Reference proteome</keyword>
<organism evidence="7 8">
    <name type="scientific">Oikopleura dioica</name>
    <name type="common">Tunicate</name>
    <dbReference type="NCBI Taxonomy" id="34765"/>
    <lineage>
        <taxon>Eukaryota</taxon>
        <taxon>Metazoa</taxon>
        <taxon>Chordata</taxon>
        <taxon>Tunicata</taxon>
        <taxon>Appendicularia</taxon>
        <taxon>Copelata</taxon>
        <taxon>Oikopleuridae</taxon>
        <taxon>Oikopleura</taxon>
    </lineage>
</organism>
<dbReference type="Proteomes" id="UP001158576">
    <property type="component" value="Chromosome 2"/>
</dbReference>
<evidence type="ECO:0000256" key="1">
    <source>
        <dbReference type="ARBA" id="ARBA00022536"/>
    </source>
</evidence>
<comment type="caution">
    <text evidence="5">Lacks conserved residue(s) required for the propagation of feature annotation.</text>
</comment>
<dbReference type="InterPro" id="IPR018097">
    <property type="entry name" value="EGF_Ca-bd_CS"/>
</dbReference>
<evidence type="ECO:0000259" key="6">
    <source>
        <dbReference type="PROSITE" id="PS50026"/>
    </source>
</evidence>
<dbReference type="PANTHER" id="PTHR24050">
    <property type="entry name" value="PA14 DOMAIN-CONTAINING PROTEIN"/>
    <property type="match status" value="1"/>
</dbReference>
<keyword evidence="3" id="KW-0677">Repeat</keyword>
<name>A0ABN7T013_OIKDI</name>
<dbReference type="SMART" id="SM00181">
    <property type="entry name" value="EGF"/>
    <property type="match status" value="3"/>
</dbReference>
<dbReference type="PROSITE" id="PS50026">
    <property type="entry name" value="EGF_3"/>
    <property type="match status" value="2"/>
</dbReference>
<dbReference type="Pfam" id="PF07645">
    <property type="entry name" value="EGF_CA"/>
    <property type="match status" value="2"/>
</dbReference>
<reference evidence="7 8" key="1">
    <citation type="submission" date="2021-04" db="EMBL/GenBank/DDBJ databases">
        <authorList>
            <person name="Bliznina A."/>
        </authorList>
    </citation>
    <scope>NUCLEOTIDE SEQUENCE [LARGE SCALE GENOMIC DNA]</scope>
</reference>
<feature type="domain" description="EGF-like" evidence="6">
    <location>
        <begin position="9"/>
        <end position="49"/>
    </location>
</feature>
<dbReference type="InterPro" id="IPR052235">
    <property type="entry name" value="Nephronectin_domain"/>
</dbReference>